<evidence type="ECO:0000313" key="1">
    <source>
        <dbReference type="EMBL" id="MBX67771.1"/>
    </source>
</evidence>
<protein>
    <submittedName>
        <fullName evidence="1">Uncharacterized protein</fullName>
    </submittedName>
</protein>
<reference evidence="1" key="1">
    <citation type="submission" date="2018-02" db="EMBL/GenBank/DDBJ databases">
        <title>Rhizophora mucronata_Transcriptome.</title>
        <authorList>
            <person name="Meera S.P."/>
            <person name="Sreeshan A."/>
            <person name="Augustine A."/>
        </authorList>
    </citation>
    <scope>NUCLEOTIDE SEQUENCE</scope>
    <source>
        <tissue evidence="1">Leaf</tissue>
    </source>
</reference>
<proteinExistence type="predicted"/>
<organism evidence="1">
    <name type="scientific">Rhizophora mucronata</name>
    <name type="common">Asiatic mangrove</name>
    <dbReference type="NCBI Taxonomy" id="61149"/>
    <lineage>
        <taxon>Eukaryota</taxon>
        <taxon>Viridiplantae</taxon>
        <taxon>Streptophyta</taxon>
        <taxon>Embryophyta</taxon>
        <taxon>Tracheophyta</taxon>
        <taxon>Spermatophyta</taxon>
        <taxon>Magnoliopsida</taxon>
        <taxon>eudicotyledons</taxon>
        <taxon>Gunneridae</taxon>
        <taxon>Pentapetalae</taxon>
        <taxon>rosids</taxon>
        <taxon>fabids</taxon>
        <taxon>Malpighiales</taxon>
        <taxon>Rhizophoraceae</taxon>
        <taxon>Rhizophora</taxon>
    </lineage>
</organism>
<name>A0A2P2QLC6_RHIMU</name>
<accession>A0A2P2QLC6</accession>
<dbReference type="EMBL" id="GGEC01087287">
    <property type="protein sequence ID" value="MBX67771.1"/>
    <property type="molecule type" value="Transcribed_RNA"/>
</dbReference>
<sequence length="32" mass="3496">MLCTIPFQKAGDQSSNYDLFFSLFVFFGGGGT</sequence>
<dbReference type="AlphaFoldDB" id="A0A2P2QLC6"/>